<dbReference type="GeneID" id="100679440"/>
<dbReference type="Pfam" id="PF08205">
    <property type="entry name" value="C2-set_2"/>
    <property type="match status" value="1"/>
</dbReference>
<reference evidence="8" key="1">
    <citation type="submission" date="2021-01" db="UniProtKB">
        <authorList>
            <consortium name="EnsemblMetazoa"/>
        </authorList>
    </citation>
    <scope>IDENTIFICATION</scope>
</reference>
<dbReference type="PROSITE" id="PS50835">
    <property type="entry name" value="IG_LIKE"/>
    <property type="match status" value="2"/>
</dbReference>
<dbReference type="PANTHER" id="PTHR21261:SF17">
    <property type="entry name" value="BEAT VI"/>
    <property type="match status" value="1"/>
</dbReference>
<protein>
    <recommendedName>
        <fullName evidence="7">Ig-like domain-containing protein</fullName>
    </recommendedName>
</protein>
<comment type="subcellular location">
    <subcellularLocation>
        <location evidence="1">Membrane</location>
        <topology evidence="1">Single-pass membrane protein</topology>
    </subcellularLocation>
</comment>
<dbReference type="InterPro" id="IPR007110">
    <property type="entry name" value="Ig-like_dom"/>
</dbReference>
<dbReference type="GO" id="GO:0016020">
    <property type="term" value="C:membrane"/>
    <property type="evidence" value="ECO:0007669"/>
    <property type="project" value="UniProtKB-SubCell"/>
</dbReference>
<dbReference type="RefSeq" id="XP_031786285.1">
    <property type="nucleotide sequence ID" value="XM_031930425.1"/>
</dbReference>
<dbReference type="Pfam" id="PF07686">
    <property type="entry name" value="V-set"/>
    <property type="match status" value="1"/>
</dbReference>
<evidence type="ECO:0000256" key="1">
    <source>
        <dbReference type="ARBA" id="ARBA00004167"/>
    </source>
</evidence>
<dbReference type="Gene3D" id="2.60.40.10">
    <property type="entry name" value="Immunoglobulins"/>
    <property type="match status" value="2"/>
</dbReference>
<proteinExistence type="predicted"/>
<dbReference type="SUPFAM" id="SSF48726">
    <property type="entry name" value="Immunoglobulin"/>
    <property type="match status" value="2"/>
</dbReference>
<dbReference type="InterPro" id="IPR013162">
    <property type="entry name" value="CD80_C2-set"/>
</dbReference>
<dbReference type="PANTHER" id="PTHR21261">
    <property type="entry name" value="BEAT PROTEIN"/>
    <property type="match status" value="1"/>
</dbReference>
<dbReference type="Proteomes" id="UP000002358">
    <property type="component" value="Chromosome 4"/>
</dbReference>
<feature type="chain" id="PRO_5029536939" description="Ig-like domain-containing protein" evidence="6">
    <location>
        <begin position="25"/>
        <end position="300"/>
    </location>
</feature>
<dbReference type="KEGG" id="nvi:100679440"/>
<feature type="signal peptide" evidence="6">
    <location>
        <begin position="1"/>
        <end position="24"/>
    </location>
</feature>
<feature type="domain" description="Ig-like" evidence="7">
    <location>
        <begin position="10"/>
        <end position="127"/>
    </location>
</feature>
<feature type="domain" description="Ig-like" evidence="7">
    <location>
        <begin position="141"/>
        <end position="242"/>
    </location>
</feature>
<evidence type="ECO:0000256" key="3">
    <source>
        <dbReference type="ARBA" id="ARBA00022989"/>
    </source>
</evidence>
<evidence type="ECO:0000256" key="2">
    <source>
        <dbReference type="ARBA" id="ARBA00022692"/>
    </source>
</evidence>
<evidence type="ECO:0000313" key="8">
    <source>
        <dbReference type="EnsemblMetazoa" id="XP_031786285"/>
    </source>
</evidence>
<dbReference type="SMART" id="SM00409">
    <property type="entry name" value="IG"/>
    <property type="match status" value="1"/>
</dbReference>
<evidence type="ECO:0000256" key="6">
    <source>
        <dbReference type="SAM" id="SignalP"/>
    </source>
</evidence>
<keyword evidence="6" id="KW-0732">Signal</keyword>
<keyword evidence="4" id="KW-0472">Membrane</keyword>
<dbReference type="OrthoDB" id="6351205at2759"/>
<name>A0A7M7QEA7_NASVI</name>
<dbReference type="InterPro" id="IPR003599">
    <property type="entry name" value="Ig_sub"/>
</dbReference>
<keyword evidence="9" id="KW-1185">Reference proteome</keyword>
<evidence type="ECO:0000256" key="4">
    <source>
        <dbReference type="ARBA" id="ARBA00023136"/>
    </source>
</evidence>
<keyword evidence="2" id="KW-0812">Transmembrane</keyword>
<dbReference type="InterPro" id="IPR013783">
    <property type="entry name" value="Ig-like_fold"/>
</dbReference>
<keyword evidence="5" id="KW-1015">Disulfide bond</keyword>
<dbReference type="EnsemblMetazoa" id="XM_031930425">
    <property type="protein sequence ID" value="XP_031786285"/>
    <property type="gene ID" value="LOC100679440"/>
</dbReference>
<evidence type="ECO:0000256" key="5">
    <source>
        <dbReference type="ARBA" id="ARBA00023157"/>
    </source>
</evidence>
<dbReference type="InterPro" id="IPR013106">
    <property type="entry name" value="Ig_V-set"/>
</dbReference>
<sequence length="300" mass="32952">MDKARGKICPVLALLLLVFGGATGLKSLKITVPERVRVGDSALLTCSYDLENVQLYVIKWYLDEAEFYRYVPKKDPPHAIFPVRGIRVNVSSSNTQDVTLVGVTRNHTGRYSCEVTEDGPTYDTKVQEAYVLVVDVPETEPRIVVDREHLPAGETLRANCTSGASHPAPNITWTLNGAPLNNMTMRFKVRTKTLPKAFDDRKSTFSTLNLETAGMFQDGRIRLRCFAEITPVYKASASKEITEEGPYLASITGDASPHSRPVFYFSDTSGSGRAESMSLWPCGLALNVVLGLLVGASSTR</sequence>
<dbReference type="AlphaFoldDB" id="A0A7M7QEA7"/>
<organism evidence="8 9">
    <name type="scientific">Nasonia vitripennis</name>
    <name type="common">Parasitic wasp</name>
    <dbReference type="NCBI Taxonomy" id="7425"/>
    <lineage>
        <taxon>Eukaryota</taxon>
        <taxon>Metazoa</taxon>
        <taxon>Ecdysozoa</taxon>
        <taxon>Arthropoda</taxon>
        <taxon>Hexapoda</taxon>
        <taxon>Insecta</taxon>
        <taxon>Pterygota</taxon>
        <taxon>Neoptera</taxon>
        <taxon>Endopterygota</taxon>
        <taxon>Hymenoptera</taxon>
        <taxon>Apocrita</taxon>
        <taxon>Proctotrupomorpha</taxon>
        <taxon>Chalcidoidea</taxon>
        <taxon>Pteromalidae</taxon>
        <taxon>Pteromalinae</taxon>
        <taxon>Nasonia</taxon>
    </lineage>
</organism>
<dbReference type="InParanoid" id="A0A7M7QEA7"/>
<dbReference type="InterPro" id="IPR036179">
    <property type="entry name" value="Ig-like_dom_sf"/>
</dbReference>
<evidence type="ECO:0000313" key="9">
    <source>
        <dbReference type="Proteomes" id="UP000002358"/>
    </source>
</evidence>
<keyword evidence="3" id="KW-1133">Transmembrane helix</keyword>
<accession>A0A7M7QEA7</accession>
<dbReference type="FunFam" id="2.60.40.10:FF:000437">
    <property type="entry name" value="Beat-IIIc, isoform A"/>
    <property type="match status" value="1"/>
</dbReference>
<evidence type="ECO:0000259" key="7">
    <source>
        <dbReference type="PROSITE" id="PS50835"/>
    </source>
</evidence>